<evidence type="ECO:0000256" key="3">
    <source>
        <dbReference type="ARBA" id="ARBA00022771"/>
    </source>
</evidence>
<evidence type="ECO:0000256" key="4">
    <source>
        <dbReference type="ARBA" id="ARBA00022833"/>
    </source>
</evidence>
<reference evidence="9 10" key="1">
    <citation type="submission" date="2018-11" db="EMBL/GenBank/DDBJ databases">
        <title>Genomic Encyclopedia of Type Strains, Phase IV (KMG-IV): sequencing the most valuable type-strain genomes for metagenomic binning, comparative biology and taxonomic classification.</title>
        <authorList>
            <person name="Goeker M."/>
        </authorList>
    </citation>
    <scope>NUCLEOTIDE SEQUENCE [LARGE SCALE GENOMIC DNA]</scope>
    <source>
        <strain evidence="9 10">DSM 22027</strain>
    </source>
</reference>
<dbReference type="NCBIfam" id="TIGR02420">
    <property type="entry name" value="dksA"/>
    <property type="match status" value="1"/>
</dbReference>
<dbReference type="PANTHER" id="PTHR33823:SF2">
    <property type="entry name" value="RNA POLYMERASE-BINDING TRANSCRIPTION FACTOR DKSA"/>
    <property type="match status" value="1"/>
</dbReference>
<proteinExistence type="inferred from homology"/>
<dbReference type="RefSeq" id="WP_123288661.1">
    <property type="nucleotide sequence ID" value="NZ_RJVA01000001.1"/>
</dbReference>
<evidence type="ECO:0000313" key="9">
    <source>
        <dbReference type="EMBL" id="ROR03539.1"/>
    </source>
</evidence>
<organism evidence="9 10">
    <name type="scientific">Desulfosoma caldarium</name>
    <dbReference type="NCBI Taxonomy" id="610254"/>
    <lineage>
        <taxon>Bacteria</taxon>
        <taxon>Pseudomonadati</taxon>
        <taxon>Thermodesulfobacteriota</taxon>
        <taxon>Syntrophobacteria</taxon>
        <taxon>Syntrophobacterales</taxon>
        <taxon>Syntrophobacteraceae</taxon>
        <taxon>Desulfosoma</taxon>
    </lineage>
</organism>
<evidence type="ECO:0000256" key="1">
    <source>
        <dbReference type="ARBA" id="ARBA00022490"/>
    </source>
</evidence>
<sequence>MDQETLAYFKEILEQRLRELIEEAEKTVTGMTDEGETFPDPTDRASLESDRNFMLRIRDRERKLITKIREALQRIEDGSFGICEACGDDIGIERLKARPVTTLCIDCKRRQEALEKIREA</sequence>
<dbReference type="AlphaFoldDB" id="A0A3N1VN88"/>
<feature type="binding site" evidence="5">
    <location>
        <position position="83"/>
    </location>
    <ligand>
        <name>Zn(2+)</name>
        <dbReference type="ChEBI" id="CHEBI:29105"/>
    </ligand>
</feature>
<dbReference type="InterPro" id="IPR012784">
    <property type="entry name" value="DksA_RNA_pol-bd"/>
</dbReference>
<dbReference type="Gene3D" id="1.20.120.910">
    <property type="entry name" value="DksA, coiled-coil domain"/>
    <property type="match status" value="1"/>
</dbReference>
<dbReference type="GO" id="GO:0005737">
    <property type="term" value="C:cytoplasm"/>
    <property type="evidence" value="ECO:0007669"/>
    <property type="project" value="UniProtKB-SubCell"/>
</dbReference>
<keyword evidence="2 5" id="KW-0479">Metal-binding</keyword>
<comment type="similarity">
    <text evidence="5">Belongs to the DksA family.</text>
</comment>
<dbReference type="HAMAP" id="MF_00926">
    <property type="entry name" value="DksA"/>
    <property type="match status" value="1"/>
</dbReference>
<feature type="binding site" evidence="5">
    <location>
        <position position="86"/>
    </location>
    <ligand>
        <name>Zn(2+)</name>
        <dbReference type="ChEBI" id="CHEBI:29105"/>
    </ligand>
</feature>
<dbReference type="PROSITE" id="PS51128">
    <property type="entry name" value="ZF_DKSA_2"/>
    <property type="match status" value="1"/>
</dbReference>
<dbReference type="Pfam" id="PF21157">
    <property type="entry name" value="DksA_N"/>
    <property type="match status" value="1"/>
</dbReference>
<dbReference type="SUPFAM" id="SSF57716">
    <property type="entry name" value="Glucocorticoid receptor-like (DNA-binding domain)"/>
    <property type="match status" value="1"/>
</dbReference>
<dbReference type="OrthoDB" id="9803742at2"/>
<gene>
    <name evidence="5" type="primary">dksA</name>
    <name evidence="9" type="ORF">EDC27_0076</name>
</gene>
<feature type="domain" description="DnaK suppressor protein DksA N-terminal" evidence="8">
    <location>
        <begin position="6"/>
        <end position="75"/>
    </location>
</feature>
<feature type="binding site" evidence="5">
    <location>
        <position position="104"/>
    </location>
    <ligand>
        <name>Zn(2+)</name>
        <dbReference type="ChEBI" id="CHEBI:29105"/>
    </ligand>
</feature>
<evidence type="ECO:0000256" key="2">
    <source>
        <dbReference type="ARBA" id="ARBA00022723"/>
    </source>
</evidence>
<evidence type="ECO:0000256" key="5">
    <source>
        <dbReference type="HAMAP-Rule" id="MF_00926"/>
    </source>
</evidence>
<evidence type="ECO:0000256" key="6">
    <source>
        <dbReference type="PROSITE-ProRule" id="PRU00510"/>
    </source>
</evidence>
<keyword evidence="4 5" id="KW-0862">Zinc</keyword>
<feature type="domain" description="Zinc finger DksA/TraR C4-type" evidence="7">
    <location>
        <begin position="78"/>
        <end position="112"/>
    </location>
</feature>
<evidence type="ECO:0000259" key="7">
    <source>
        <dbReference type="Pfam" id="PF01258"/>
    </source>
</evidence>
<dbReference type="SUPFAM" id="SSF109635">
    <property type="entry name" value="DnaK suppressor protein DksA, alpha-hairpin domain"/>
    <property type="match status" value="1"/>
</dbReference>
<dbReference type="GO" id="GO:0010468">
    <property type="term" value="P:regulation of gene expression"/>
    <property type="evidence" value="ECO:0007669"/>
    <property type="project" value="UniProtKB-UniRule"/>
</dbReference>
<dbReference type="PANTHER" id="PTHR33823">
    <property type="entry name" value="RNA POLYMERASE-BINDING TRANSCRIPTION FACTOR DKSA-RELATED"/>
    <property type="match status" value="1"/>
</dbReference>
<comment type="function">
    <text evidence="5">Transcription factor that acts by binding directly to the RNA polymerase (RNAP). Required for negative regulation of rRNA expression and positive regulation of several amino acid biosynthesis promoters.</text>
</comment>
<dbReference type="InterPro" id="IPR048489">
    <property type="entry name" value="DksA_N"/>
</dbReference>
<feature type="binding site" evidence="5">
    <location>
        <position position="107"/>
    </location>
    <ligand>
        <name>Zn(2+)</name>
        <dbReference type="ChEBI" id="CHEBI:29105"/>
    </ligand>
</feature>
<keyword evidence="10" id="KW-1185">Reference proteome</keyword>
<comment type="subcellular location">
    <subcellularLocation>
        <location evidence="5">Cytoplasm</location>
    </subcellularLocation>
</comment>
<name>A0A3N1VN88_9BACT</name>
<evidence type="ECO:0000313" key="10">
    <source>
        <dbReference type="Proteomes" id="UP000276223"/>
    </source>
</evidence>
<dbReference type="Proteomes" id="UP000276223">
    <property type="component" value="Unassembled WGS sequence"/>
</dbReference>
<comment type="subunit">
    <text evidence="5">Interacts directly with the RNA polymerase.</text>
</comment>
<evidence type="ECO:0000259" key="8">
    <source>
        <dbReference type="Pfam" id="PF21157"/>
    </source>
</evidence>
<keyword evidence="3 5" id="KW-0863">Zinc-finger</keyword>
<comment type="caution">
    <text evidence="9">The sequence shown here is derived from an EMBL/GenBank/DDBJ whole genome shotgun (WGS) entry which is preliminary data.</text>
</comment>
<dbReference type="PROSITE" id="PS01102">
    <property type="entry name" value="ZF_DKSA_1"/>
    <property type="match status" value="1"/>
</dbReference>
<keyword evidence="1 5" id="KW-0963">Cytoplasm</keyword>
<dbReference type="GO" id="GO:0008270">
    <property type="term" value="F:zinc ion binding"/>
    <property type="evidence" value="ECO:0007669"/>
    <property type="project" value="UniProtKB-UniRule"/>
</dbReference>
<dbReference type="InterPro" id="IPR000962">
    <property type="entry name" value="Znf_DskA_TraR"/>
</dbReference>
<dbReference type="InterPro" id="IPR020458">
    <property type="entry name" value="Znf_DskA_TraR_CS"/>
</dbReference>
<dbReference type="InterPro" id="IPR037187">
    <property type="entry name" value="DnaK_N"/>
</dbReference>
<accession>A0A3N1VN88</accession>
<protein>
    <recommendedName>
        <fullName evidence="5">RNA polymerase-binding transcription factor DksA</fullName>
    </recommendedName>
</protein>
<dbReference type="Pfam" id="PF01258">
    <property type="entry name" value="zf-dskA_traR"/>
    <property type="match status" value="1"/>
</dbReference>
<feature type="zinc finger region" description="dksA C4-type" evidence="6">
    <location>
        <begin position="83"/>
        <end position="107"/>
    </location>
</feature>
<dbReference type="EMBL" id="RJVA01000001">
    <property type="protein sequence ID" value="ROR03539.1"/>
    <property type="molecule type" value="Genomic_DNA"/>
</dbReference>